<evidence type="ECO:0000259" key="1">
    <source>
        <dbReference type="PROSITE" id="PS51186"/>
    </source>
</evidence>
<proteinExistence type="predicted"/>
<dbReference type="GO" id="GO:0016747">
    <property type="term" value="F:acyltransferase activity, transferring groups other than amino-acyl groups"/>
    <property type="evidence" value="ECO:0007669"/>
    <property type="project" value="InterPro"/>
</dbReference>
<evidence type="ECO:0000313" key="2">
    <source>
        <dbReference type="EMBL" id="QHC49318.1"/>
    </source>
</evidence>
<dbReference type="Gene3D" id="3.40.630.30">
    <property type="match status" value="1"/>
</dbReference>
<accession>A0A6I6SFB0</accession>
<dbReference type="PROSITE" id="PS51186">
    <property type="entry name" value="GNAT"/>
    <property type="match status" value="1"/>
</dbReference>
<dbReference type="InterPro" id="IPR016181">
    <property type="entry name" value="Acyl_CoA_acyltransferase"/>
</dbReference>
<dbReference type="EMBL" id="CP035042">
    <property type="protein sequence ID" value="QHC49318.1"/>
    <property type="molecule type" value="Genomic_DNA"/>
</dbReference>
<dbReference type="KEGG" id="htx:EKK97_06365"/>
<evidence type="ECO:0000313" key="3">
    <source>
        <dbReference type="Proteomes" id="UP000464013"/>
    </source>
</evidence>
<dbReference type="Pfam" id="PF13302">
    <property type="entry name" value="Acetyltransf_3"/>
    <property type="match status" value="1"/>
</dbReference>
<keyword evidence="2" id="KW-0808">Transferase</keyword>
<keyword evidence="3" id="KW-1185">Reference proteome</keyword>
<dbReference type="InterPro" id="IPR000182">
    <property type="entry name" value="GNAT_dom"/>
</dbReference>
<dbReference type="RefSeq" id="WP_159550402.1">
    <property type="nucleotide sequence ID" value="NZ_CP035042.1"/>
</dbReference>
<organism evidence="2 3">
    <name type="scientific">Billgrantia tianxiuensis</name>
    <dbReference type="NCBI Taxonomy" id="2497861"/>
    <lineage>
        <taxon>Bacteria</taxon>
        <taxon>Pseudomonadati</taxon>
        <taxon>Pseudomonadota</taxon>
        <taxon>Gammaproteobacteria</taxon>
        <taxon>Oceanospirillales</taxon>
        <taxon>Halomonadaceae</taxon>
        <taxon>Billgrantia</taxon>
    </lineage>
</organism>
<dbReference type="PANTHER" id="PTHR43792:SF1">
    <property type="entry name" value="N-ACETYLTRANSFERASE DOMAIN-CONTAINING PROTEIN"/>
    <property type="match status" value="1"/>
</dbReference>
<dbReference type="SUPFAM" id="SSF55729">
    <property type="entry name" value="Acyl-CoA N-acyltransferases (Nat)"/>
    <property type="match status" value="1"/>
</dbReference>
<name>A0A6I6SFB0_9GAMM</name>
<dbReference type="Proteomes" id="UP000464013">
    <property type="component" value="Chromosome"/>
</dbReference>
<gene>
    <name evidence="2" type="ORF">EKK97_06365</name>
</gene>
<protein>
    <submittedName>
        <fullName evidence="2">N-acetyltransferase</fullName>
    </submittedName>
</protein>
<dbReference type="AlphaFoldDB" id="A0A6I6SFB0"/>
<reference evidence="2 3" key="1">
    <citation type="submission" date="2019-01" db="EMBL/GenBank/DDBJ databases">
        <title>Complete genome of a denitifying bacterium Halomons sp. BC-M4-5.</title>
        <authorList>
            <person name="Wang L."/>
            <person name="Shao Z."/>
        </authorList>
    </citation>
    <scope>NUCLEOTIDE SEQUENCE [LARGE SCALE GENOMIC DNA]</scope>
    <source>
        <strain evidence="2 3">BC-M4-5</strain>
    </source>
</reference>
<sequence length="184" mass="20900">MFELETPRLFLRPLATSDLPELAAILADPEVMRYSLRGVCDEMATRIFLDWCFDCYINHRTGPLALVDRNSGEFVGFCGVSPERVKGSAVLSLGYRLARRYWGQGLATEAATAALAHAFEERRFNSVVAIVEPTHIASLRVAEKVGFGRFETCEFHRRPVRLYRMRRAQWLQRLTVNADEAGMD</sequence>
<dbReference type="PANTHER" id="PTHR43792">
    <property type="entry name" value="GNAT FAMILY, PUTATIVE (AFU_ORTHOLOGUE AFUA_3G00765)-RELATED-RELATED"/>
    <property type="match status" value="1"/>
</dbReference>
<dbReference type="OrthoDB" id="9801656at2"/>
<feature type="domain" description="N-acetyltransferase" evidence="1">
    <location>
        <begin position="9"/>
        <end position="170"/>
    </location>
</feature>
<dbReference type="InterPro" id="IPR051531">
    <property type="entry name" value="N-acetyltransferase"/>
</dbReference>